<dbReference type="GO" id="GO:0005634">
    <property type="term" value="C:nucleus"/>
    <property type="evidence" value="ECO:0007669"/>
    <property type="project" value="UniProtKB-SubCell"/>
</dbReference>
<evidence type="ECO:0000256" key="3">
    <source>
        <dbReference type="ARBA" id="ARBA00023015"/>
    </source>
</evidence>
<sequence length="345" mass="38941">MESSASNNRAEKDRFFSALALNRMRARSPLPAPAPAPSTASASPAAPTPASREESNKIEEQHVETQDPTMNIASSAGEDSSRMVESPSKMVEGPSRMVESPSRMVQGPSKDISKTIKKIRIARRRRTSSITTNQKKEFFCNFLETCVRALDMFCNNKARKTSSSESQDDSVNKDVINTEENRPCPSHRHRELDNEDAESSNDRKKRRRDFNTNKNNNFFVQIVDSTPQQEWVGIGTGQTQLHRDKFVKLKWDSYNAATRSLLVAVFGKETLATHSLTGKKSPKYPDRPPKECLDPTKVNDIIIEVTNNFAVTERSIKNIITTKCADECKMEKMRIQKAENERKLN</sequence>
<keyword evidence="2" id="KW-0678">Repressor</keyword>
<dbReference type="AlphaFoldDB" id="A0A9J7IRB8"/>
<evidence type="ECO:0000259" key="7">
    <source>
        <dbReference type="PROSITE" id="PS51457"/>
    </source>
</evidence>
<keyword evidence="5" id="KW-0539">Nucleus</keyword>
<accession>A0A9J7IRB8</accession>
<feature type="compositionally biased region" description="Basic and acidic residues" evidence="6">
    <location>
        <begin position="51"/>
        <end position="65"/>
    </location>
</feature>
<dbReference type="InterPro" id="IPR037496">
    <property type="entry name" value="BEND6-like"/>
</dbReference>
<dbReference type="GO" id="GO:0045746">
    <property type="term" value="P:negative regulation of Notch signaling pathway"/>
    <property type="evidence" value="ECO:0007669"/>
    <property type="project" value="InterPro"/>
</dbReference>
<dbReference type="KEGG" id="sliu:111354040"/>
<evidence type="ECO:0000256" key="4">
    <source>
        <dbReference type="ARBA" id="ARBA00023163"/>
    </source>
</evidence>
<keyword evidence="8" id="KW-1185">Reference proteome</keyword>
<dbReference type="GeneID" id="111354040"/>
<comment type="subcellular location">
    <subcellularLocation>
        <location evidence="1">Nucleus</location>
    </subcellularLocation>
</comment>
<name>A0A9J7IRB8_SPOLT</name>
<dbReference type="RefSeq" id="XP_022823079.1">
    <property type="nucleotide sequence ID" value="XM_022967311.1"/>
</dbReference>
<evidence type="ECO:0000313" key="8">
    <source>
        <dbReference type="Proteomes" id="UP000301870"/>
    </source>
</evidence>
<dbReference type="Pfam" id="PF10523">
    <property type="entry name" value="BEN"/>
    <property type="match status" value="1"/>
</dbReference>
<feature type="domain" description="BEN" evidence="7">
    <location>
        <begin position="235"/>
        <end position="331"/>
    </location>
</feature>
<keyword evidence="4" id="KW-0804">Transcription</keyword>
<dbReference type="PROSITE" id="PS51457">
    <property type="entry name" value="BEN"/>
    <property type="match status" value="1"/>
</dbReference>
<dbReference type="PANTHER" id="PTHR35346:SF1">
    <property type="entry name" value="BEN DOMAIN-CONTAINING PROTEIN 6"/>
    <property type="match status" value="1"/>
</dbReference>
<feature type="region of interest" description="Disordered" evidence="6">
    <location>
        <begin position="26"/>
        <end position="112"/>
    </location>
</feature>
<evidence type="ECO:0000256" key="2">
    <source>
        <dbReference type="ARBA" id="ARBA00022491"/>
    </source>
</evidence>
<organism evidence="8 9">
    <name type="scientific">Spodoptera litura</name>
    <name type="common">Asian cotton leafworm</name>
    <dbReference type="NCBI Taxonomy" id="69820"/>
    <lineage>
        <taxon>Eukaryota</taxon>
        <taxon>Metazoa</taxon>
        <taxon>Ecdysozoa</taxon>
        <taxon>Arthropoda</taxon>
        <taxon>Hexapoda</taxon>
        <taxon>Insecta</taxon>
        <taxon>Pterygota</taxon>
        <taxon>Neoptera</taxon>
        <taxon>Endopterygota</taxon>
        <taxon>Lepidoptera</taxon>
        <taxon>Glossata</taxon>
        <taxon>Ditrysia</taxon>
        <taxon>Noctuoidea</taxon>
        <taxon>Noctuidae</taxon>
        <taxon>Amphipyrinae</taxon>
        <taxon>Spodoptera</taxon>
    </lineage>
</organism>
<dbReference type="PANTHER" id="PTHR35346">
    <property type="entry name" value="BEN DOMAIN-CONTAINING PROTEIN 6"/>
    <property type="match status" value="1"/>
</dbReference>
<dbReference type="OrthoDB" id="8186171at2759"/>
<feature type="compositionally biased region" description="Low complexity" evidence="6">
    <location>
        <begin position="37"/>
        <end position="50"/>
    </location>
</feature>
<dbReference type="Gene3D" id="1.10.10.2590">
    <property type="entry name" value="BEN domain"/>
    <property type="match status" value="1"/>
</dbReference>
<dbReference type="InterPro" id="IPR018379">
    <property type="entry name" value="BEN_domain"/>
</dbReference>
<reference evidence="9" key="1">
    <citation type="submission" date="2025-08" db="UniProtKB">
        <authorList>
            <consortium name="RefSeq"/>
        </authorList>
    </citation>
    <scope>IDENTIFICATION</scope>
    <source>
        <strain evidence="9">Ishihara</strain>
        <tissue evidence="9">Whole body</tissue>
    </source>
</reference>
<dbReference type="Proteomes" id="UP000301870">
    <property type="component" value="Chromosome 17"/>
</dbReference>
<evidence type="ECO:0000256" key="6">
    <source>
        <dbReference type="SAM" id="MobiDB-lite"/>
    </source>
</evidence>
<protein>
    <submittedName>
        <fullName evidence="9">Early boundary activity protein 1-like</fullName>
    </submittedName>
</protein>
<feature type="region of interest" description="Disordered" evidence="6">
    <location>
        <begin position="158"/>
        <end position="211"/>
    </location>
</feature>
<dbReference type="GO" id="GO:0003714">
    <property type="term" value="F:transcription corepressor activity"/>
    <property type="evidence" value="ECO:0007669"/>
    <property type="project" value="InterPro"/>
</dbReference>
<evidence type="ECO:0000313" key="9">
    <source>
        <dbReference type="RefSeq" id="XP_022823079.1"/>
    </source>
</evidence>
<dbReference type="GO" id="GO:0003677">
    <property type="term" value="F:DNA binding"/>
    <property type="evidence" value="ECO:0007669"/>
    <property type="project" value="InterPro"/>
</dbReference>
<feature type="compositionally biased region" description="Polar residues" evidence="6">
    <location>
        <begin position="66"/>
        <end position="78"/>
    </location>
</feature>
<evidence type="ECO:0000256" key="1">
    <source>
        <dbReference type="ARBA" id="ARBA00004123"/>
    </source>
</evidence>
<dbReference type="GO" id="GO:0045666">
    <property type="term" value="P:positive regulation of neuron differentiation"/>
    <property type="evidence" value="ECO:0007669"/>
    <property type="project" value="InterPro"/>
</dbReference>
<keyword evidence="3" id="KW-0805">Transcription regulation</keyword>
<dbReference type="SMART" id="SM01025">
    <property type="entry name" value="BEN"/>
    <property type="match status" value="1"/>
</dbReference>
<gene>
    <name evidence="9" type="primary">LOC111354040</name>
</gene>
<evidence type="ECO:0000256" key="5">
    <source>
        <dbReference type="ARBA" id="ARBA00023242"/>
    </source>
</evidence>
<proteinExistence type="predicted"/>